<gene>
    <name evidence="4" type="ORF">ACFSE6_11115</name>
</gene>
<dbReference type="InterPro" id="IPR051121">
    <property type="entry name" value="FAH"/>
</dbReference>
<dbReference type="PANTHER" id="PTHR42796">
    <property type="entry name" value="FUMARYLACETOACETATE HYDROLASE DOMAIN-CONTAINING PROTEIN 2A-RELATED"/>
    <property type="match status" value="1"/>
</dbReference>
<sequence length="303" mass="32263">MKLGTVERPDGSAVVVEVADEQAAVLPYPDLDHLVADPDWRQAAETAADRGERIAVADLAWLPPVRRPGKVLCVALNNSANPDRIISGPDTPAMFPEPSSALVGHRRPIRLKDAYGRVHPEPELAVVIGTGGADIAVADAPDHVLGYTIFNDLTSPTMRQTDTFHYRAIHPDAEDPAGVRYVESWVSYPARYKGADTFGPLGPWMTTSGDIPDPHALRITCSHDGRVVTDDSTANLRFSVAEVIAFASGYLTLEPGDVIAMGTALKASAQGGAVQNVDLNTLGGTIEVAIEGIGVLSNPVHRR</sequence>
<comment type="caution">
    <text evidence="4">The sequence shown here is derived from an EMBL/GenBank/DDBJ whole genome shotgun (WGS) entry which is preliminary data.</text>
</comment>
<dbReference type="Proteomes" id="UP001597277">
    <property type="component" value="Unassembled WGS sequence"/>
</dbReference>
<dbReference type="GO" id="GO:0016787">
    <property type="term" value="F:hydrolase activity"/>
    <property type="evidence" value="ECO:0007669"/>
    <property type="project" value="UniProtKB-KW"/>
</dbReference>
<protein>
    <submittedName>
        <fullName evidence="4">Fumarylacetoacetate hydrolase family protein</fullName>
    </submittedName>
</protein>
<evidence type="ECO:0000259" key="3">
    <source>
        <dbReference type="Pfam" id="PF01557"/>
    </source>
</evidence>
<dbReference type="SUPFAM" id="SSF56529">
    <property type="entry name" value="FAH"/>
    <property type="match status" value="1"/>
</dbReference>
<keyword evidence="4" id="KW-0378">Hydrolase</keyword>
<evidence type="ECO:0000313" key="4">
    <source>
        <dbReference type="EMBL" id="MFD1718388.1"/>
    </source>
</evidence>
<keyword evidence="5" id="KW-1185">Reference proteome</keyword>
<dbReference type="Pfam" id="PF01557">
    <property type="entry name" value="FAA_hydrolase"/>
    <property type="match status" value="1"/>
</dbReference>
<comment type="similarity">
    <text evidence="1">Belongs to the FAH family.</text>
</comment>
<feature type="domain" description="Fumarylacetoacetase-like C-terminal" evidence="3">
    <location>
        <begin position="72"/>
        <end position="300"/>
    </location>
</feature>
<accession>A0ABW4L4K2</accession>
<keyword evidence="2" id="KW-0479">Metal-binding</keyword>
<dbReference type="RefSeq" id="WP_388006580.1">
    <property type="nucleotide sequence ID" value="NZ_JBHUEE010000005.1"/>
</dbReference>
<proteinExistence type="inferred from homology"/>
<dbReference type="InterPro" id="IPR011234">
    <property type="entry name" value="Fumarylacetoacetase-like_C"/>
</dbReference>
<dbReference type="Gene3D" id="3.90.850.10">
    <property type="entry name" value="Fumarylacetoacetase-like, C-terminal domain"/>
    <property type="match status" value="1"/>
</dbReference>
<evidence type="ECO:0000313" key="5">
    <source>
        <dbReference type="Proteomes" id="UP001597277"/>
    </source>
</evidence>
<dbReference type="EMBL" id="JBHUEE010000005">
    <property type="protein sequence ID" value="MFD1718388.1"/>
    <property type="molecule type" value="Genomic_DNA"/>
</dbReference>
<evidence type="ECO:0000256" key="1">
    <source>
        <dbReference type="ARBA" id="ARBA00010211"/>
    </source>
</evidence>
<dbReference type="InterPro" id="IPR036663">
    <property type="entry name" value="Fumarylacetoacetase_C_sf"/>
</dbReference>
<reference evidence="5" key="1">
    <citation type="journal article" date="2019" name="Int. J. Syst. Evol. Microbiol.">
        <title>The Global Catalogue of Microorganisms (GCM) 10K type strain sequencing project: providing services to taxonomists for standard genome sequencing and annotation.</title>
        <authorList>
            <consortium name="The Broad Institute Genomics Platform"/>
            <consortium name="The Broad Institute Genome Sequencing Center for Infectious Disease"/>
            <person name="Wu L."/>
            <person name="Ma J."/>
        </authorList>
    </citation>
    <scope>NUCLEOTIDE SEQUENCE [LARGE SCALE GENOMIC DNA]</scope>
    <source>
        <strain evidence="5">JCM 17130</strain>
    </source>
</reference>
<organism evidence="4 5">
    <name type="scientific">Georgenia deserti</name>
    <dbReference type="NCBI Taxonomy" id="2093781"/>
    <lineage>
        <taxon>Bacteria</taxon>
        <taxon>Bacillati</taxon>
        <taxon>Actinomycetota</taxon>
        <taxon>Actinomycetes</taxon>
        <taxon>Micrococcales</taxon>
        <taxon>Bogoriellaceae</taxon>
        <taxon>Georgenia</taxon>
    </lineage>
</organism>
<name>A0ABW4L4K2_9MICO</name>
<evidence type="ECO:0000256" key="2">
    <source>
        <dbReference type="ARBA" id="ARBA00022723"/>
    </source>
</evidence>
<dbReference type="PANTHER" id="PTHR42796:SF4">
    <property type="entry name" value="FUMARYLACETOACETATE HYDROLASE DOMAIN-CONTAINING PROTEIN 2A"/>
    <property type="match status" value="1"/>
</dbReference>